<protein>
    <submittedName>
        <fullName evidence="2">Putative secreted peptide</fullName>
    </submittedName>
</protein>
<dbReference type="AlphaFoldDB" id="A0A2M3ZQL0"/>
<keyword evidence="1" id="KW-0732">Signal</keyword>
<accession>A0A2M3ZQL0</accession>
<sequence>MLLLLLLLLAANSMEQLKSISIGWGHRMGRKLNLTHARHGRRPPLWSFVHGSRSAPIGGSICFYFRSLSLLSSYVKGRQQQNLITNRSNMELMGTNLCHPRTAQLAELEADFSEGGT</sequence>
<organism evidence="2">
    <name type="scientific">Anopheles braziliensis</name>
    <dbReference type="NCBI Taxonomy" id="58242"/>
    <lineage>
        <taxon>Eukaryota</taxon>
        <taxon>Metazoa</taxon>
        <taxon>Ecdysozoa</taxon>
        <taxon>Arthropoda</taxon>
        <taxon>Hexapoda</taxon>
        <taxon>Insecta</taxon>
        <taxon>Pterygota</taxon>
        <taxon>Neoptera</taxon>
        <taxon>Endopterygota</taxon>
        <taxon>Diptera</taxon>
        <taxon>Nematocera</taxon>
        <taxon>Culicoidea</taxon>
        <taxon>Culicidae</taxon>
        <taxon>Anophelinae</taxon>
        <taxon>Anopheles</taxon>
    </lineage>
</organism>
<proteinExistence type="predicted"/>
<evidence type="ECO:0000256" key="1">
    <source>
        <dbReference type="SAM" id="SignalP"/>
    </source>
</evidence>
<dbReference type="EMBL" id="GGFM01010096">
    <property type="protein sequence ID" value="MBW30847.1"/>
    <property type="molecule type" value="Transcribed_RNA"/>
</dbReference>
<reference evidence="2" key="1">
    <citation type="submission" date="2018-01" db="EMBL/GenBank/DDBJ databases">
        <title>An insight into the sialome of Amazonian anophelines.</title>
        <authorList>
            <person name="Ribeiro J.M."/>
            <person name="Scarpassa V."/>
            <person name="Calvo E."/>
        </authorList>
    </citation>
    <scope>NUCLEOTIDE SEQUENCE</scope>
    <source>
        <tissue evidence="2">Salivary glands</tissue>
    </source>
</reference>
<feature type="chain" id="PRO_5014805020" evidence="1">
    <location>
        <begin position="20"/>
        <end position="117"/>
    </location>
</feature>
<feature type="signal peptide" evidence="1">
    <location>
        <begin position="1"/>
        <end position="19"/>
    </location>
</feature>
<evidence type="ECO:0000313" key="2">
    <source>
        <dbReference type="EMBL" id="MBW30847.1"/>
    </source>
</evidence>
<name>A0A2M3ZQL0_9DIPT</name>